<feature type="transmembrane region" description="Helical" evidence="1">
    <location>
        <begin position="20"/>
        <end position="42"/>
    </location>
</feature>
<proteinExistence type="predicted"/>
<reference evidence="2" key="1">
    <citation type="submission" date="2019-11" db="EMBL/GenBank/DDBJ databases">
        <authorList>
            <person name="Feng L."/>
        </authorList>
    </citation>
    <scope>NUCLEOTIDE SEQUENCE</scope>
    <source>
        <strain evidence="2">PagglomeransLFYP105</strain>
    </source>
</reference>
<keyword evidence="1" id="KW-0812">Transmembrane</keyword>
<accession>A0A6N3ENU1</accession>
<sequence>MNEVYFWFYALMELAKVADKLVPLFLSAAVLVAFLAAFVLFLREGGSK</sequence>
<dbReference type="EMBL" id="CACRUS010000010">
    <property type="protein sequence ID" value="VYU39327.1"/>
    <property type="molecule type" value="Genomic_DNA"/>
</dbReference>
<evidence type="ECO:0000313" key="2">
    <source>
        <dbReference type="EMBL" id="VYU39327.1"/>
    </source>
</evidence>
<organism evidence="2">
    <name type="scientific">Enterobacter agglomerans</name>
    <name type="common">Erwinia herbicola</name>
    <name type="synonym">Pantoea agglomerans</name>
    <dbReference type="NCBI Taxonomy" id="549"/>
    <lineage>
        <taxon>Bacteria</taxon>
        <taxon>Pseudomonadati</taxon>
        <taxon>Pseudomonadota</taxon>
        <taxon>Gammaproteobacteria</taxon>
        <taxon>Enterobacterales</taxon>
        <taxon>Erwiniaceae</taxon>
        <taxon>Pantoea</taxon>
        <taxon>Pantoea agglomerans group</taxon>
    </lineage>
</organism>
<keyword evidence="1" id="KW-1133">Transmembrane helix</keyword>
<keyword evidence="1" id="KW-0472">Membrane</keyword>
<dbReference type="AlphaFoldDB" id="A0A6N3ENU1"/>
<protein>
    <submittedName>
        <fullName evidence="2">Uncharacterized protein</fullName>
    </submittedName>
</protein>
<name>A0A6N3ENU1_ENTAG</name>
<gene>
    <name evidence="2" type="ORF">PALFYP105_04098</name>
</gene>
<evidence type="ECO:0000256" key="1">
    <source>
        <dbReference type="SAM" id="Phobius"/>
    </source>
</evidence>